<keyword evidence="4" id="KW-1185">Reference proteome</keyword>
<accession>A0A084G7Q3</accession>
<dbReference type="PANTHER" id="PTHR42901:SF1">
    <property type="entry name" value="ALCOHOL DEHYDROGENASE"/>
    <property type="match status" value="1"/>
</dbReference>
<evidence type="ECO:0000313" key="4">
    <source>
        <dbReference type="Proteomes" id="UP000028545"/>
    </source>
</evidence>
<dbReference type="PANTHER" id="PTHR42901">
    <property type="entry name" value="ALCOHOL DEHYDROGENASE"/>
    <property type="match status" value="1"/>
</dbReference>
<dbReference type="SUPFAM" id="SSF51735">
    <property type="entry name" value="NAD(P)-binding Rossmann-fold domains"/>
    <property type="match status" value="1"/>
</dbReference>
<keyword evidence="2" id="KW-0560">Oxidoreductase</keyword>
<dbReference type="RefSeq" id="XP_016643164.1">
    <property type="nucleotide sequence ID" value="XM_016787285.1"/>
</dbReference>
<gene>
    <name evidence="3" type="ORF">SAPIO_CDS4825</name>
</gene>
<sequence>MLLLRLVDEWSKHESASLSTMTTPAPPADANDLGDGLVLTAPRLVHTIHKSPYAGLSPLRHELNQSGRTVLITARSAGIGFAIARAYAEASAFKLILTGRRSDILQQASSKLSSAFPEVEIIPRICDVGNSEESARLWSSLGKDGIFVDVLILNAAKFGSQQQPLLEADLDEIWSLYQTNVKAILDFRQRLYRQKGAEDKKMFIVYVSTAAIHSRPIAASLPGYSLSKISGHILVQKIAEEVDRERLQIVSFHPGQILSETARSAGLDENSFPFDDENLPGRWVVWASTSEATFLHGRFVWAAWDIEELKSEDIKQRMNADPGFLTLGLIGL</sequence>
<dbReference type="HOGENOM" id="CLU_010194_8_2_1"/>
<evidence type="ECO:0000313" key="3">
    <source>
        <dbReference type="EMBL" id="KEZ43365.1"/>
    </source>
</evidence>
<dbReference type="InterPro" id="IPR036291">
    <property type="entry name" value="NAD(P)-bd_dom_sf"/>
</dbReference>
<dbReference type="Gene3D" id="3.40.50.720">
    <property type="entry name" value="NAD(P)-binding Rossmann-like Domain"/>
    <property type="match status" value="1"/>
</dbReference>
<evidence type="ECO:0000256" key="2">
    <source>
        <dbReference type="ARBA" id="ARBA00023002"/>
    </source>
</evidence>
<dbReference type="KEGG" id="sapo:SAPIO_CDS4825"/>
<dbReference type="PRINTS" id="PR00081">
    <property type="entry name" value="GDHRDH"/>
</dbReference>
<organism evidence="3 4">
    <name type="scientific">Pseudallescheria apiosperma</name>
    <name type="common">Scedosporium apiospermum</name>
    <dbReference type="NCBI Taxonomy" id="563466"/>
    <lineage>
        <taxon>Eukaryota</taxon>
        <taxon>Fungi</taxon>
        <taxon>Dikarya</taxon>
        <taxon>Ascomycota</taxon>
        <taxon>Pezizomycotina</taxon>
        <taxon>Sordariomycetes</taxon>
        <taxon>Hypocreomycetidae</taxon>
        <taxon>Microascales</taxon>
        <taxon>Microascaceae</taxon>
        <taxon>Scedosporium</taxon>
    </lineage>
</organism>
<reference evidence="3 4" key="1">
    <citation type="journal article" date="2014" name="Genome Announc.">
        <title>Draft genome sequence of the pathogenic fungus Scedosporium apiospermum.</title>
        <authorList>
            <person name="Vandeputte P."/>
            <person name="Ghamrawi S."/>
            <person name="Rechenmann M."/>
            <person name="Iltis A."/>
            <person name="Giraud S."/>
            <person name="Fleury M."/>
            <person name="Thornton C."/>
            <person name="Delhaes L."/>
            <person name="Meyer W."/>
            <person name="Papon N."/>
            <person name="Bouchara J.P."/>
        </authorList>
    </citation>
    <scope>NUCLEOTIDE SEQUENCE [LARGE SCALE GENOMIC DNA]</scope>
    <source>
        <strain evidence="3 4">IHEM 14462</strain>
    </source>
</reference>
<dbReference type="GO" id="GO:0016491">
    <property type="term" value="F:oxidoreductase activity"/>
    <property type="evidence" value="ECO:0007669"/>
    <property type="project" value="UniProtKB-KW"/>
</dbReference>
<dbReference type="InterPro" id="IPR002347">
    <property type="entry name" value="SDR_fam"/>
</dbReference>
<dbReference type="OMA" id="WGDFESN"/>
<proteinExistence type="inferred from homology"/>
<dbReference type="Proteomes" id="UP000028545">
    <property type="component" value="Unassembled WGS sequence"/>
</dbReference>
<evidence type="ECO:0000256" key="1">
    <source>
        <dbReference type="ARBA" id="ARBA00006484"/>
    </source>
</evidence>
<name>A0A084G7Q3_PSEDA</name>
<protein>
    <submittedName>
        <fullName evidence="3">Uncharacterized protein</fullName>
    </submittedName>
</protein>
<dbReference type="VEuPathDB" id="FungiDB:SAPIO_CDS4825"/>
<dbReference type="AlphaFoldDB" id="A0A084G7Q3"/>
<dbReference type="EMBL" id="JOWA01000094">
    <property type="protein sequence ID" value="KEZ43365.1"/>
    <property type="molecule type" value="Genomic_DNA"/>
</dbReference>
<dbReference type="Pfam" id="PF00106">
    <property type="entry name" value="adh_short"/>
    <property type="match status" value="1"/>
</dbReference>
<dbReference type="GeneID" id="27723897"/>
<comment type="similarity">
    <text evidence="1">Belongs to the short-chain dehydrogenases/reductases (SDR) family.</text>
</comment>
<comment type="caution">
    <text evidence="3">The sequence shown here is derived from an EMBL/GenBank/DDBJ whole genome shotgun (WGS) entry which is preliminary data.</text>
</comment>
<dbReference type="OrthoDB" id="1933717at2759"/>